<dbReference type="PANTHER" id="PTHR33098:SF62">
    <property type="entry name" value="OS01G0710100 PROTEIN"/>
    <property type="match status" value="1"/>
</dbReference>
<dbReference type="Pfam" id="PF14364">
    <property type="entry name" value="DUF4408"/>
    <property type="match status" value="1"/>
</dbReference>
<dbReference type="Gramene" id="Os01t0710100-00">
    <property type="protein sequence ID" value="Os01t0710100-00"/>
    <property type="gene ID" value="Os01g0710100"/>
</dbReference>
<dbReference type="PANTHER" id="PTHR33098">
    <property type="entry name" value="COTTON FIBER (DUF761)"/>
    <property type="match status" value="1"/>
</dbReference>
<sequence length="370" mass="40712">MGLGISNLSRWVTGWSVASARGGPLIRTPFLPSPATPQAFLPPIHHPPPRAACPQPPCIFTTHQCTTPSRPTPSYTTQSHPPQRTKLFPCTCGRQNVRGDLDEMDVAADATAWPPGWSLVRGYFSPATLFLLLNVVIGTIALTSRASHRRRQHHHDEHYKAQHHHDHHDEPQRCHDQYAPPPPAPLERTSSVMERLRSFGLYRFRSGDFPPEYNLSAAGANAICDESEKQQAQYTRSRSEPAARPAPPPVEKRGKAENAAAAGAARAKVAVKKSSSSEVRKLERAPAQAQRQVLQVQRAQPPPPRAPAPAPARAVKSAAREEVETAQVGLATASSVDARADDFINKFREQLQLQRLNSLLNYNEMLNRGT</sequence>
<accession>A0A0P0V7C5</accession>
<evidence type="ECO:0000313" key="3">
    <source>
        <dbReference type="EMBL" id="BAS73973.1"/>
    </source>
</evidence>
<name>A0A0P0V7C5_ORYSJ</name>
<dbReference type="PaxDb" id="39947-A0A0P0V7C5"/>
<reference evidence="4" key="1">
    <citation type="journal article" date="2005" name="Nature">
        <title>The map-based sequence of the rice genome.</title>
        <authorList>
            <consortium name="International rice genome sequencing project (IRGSP)"/>
            <person name="Matsumoto T."/>
            <person name="Wu J."/>
            <person name="Kanamori H."/>
            <person name="Katayose Y."/>
            <person name="Fujisawa M."/>
            <person name="Namiki N."/>
            <person name="Mizuno H."/>
            <person name="Yamamoto K."/>
            <person name="Antonio B.A."/>
            <person name="Baba T."/>
            <person name="Sakata K."/>
            <person name="Nagamura Y."/>
            <person name="Aoki H."/>
            <person name="Arikawa K."/>
            <person name="Arita K."/>
            <person name="Bito T."/>
            <person name="Chiden Y."/>
            <person name="Fujitsuka N."/>
            <person name="Fukunaka R."/>
            <person name="Hamada M."/>
            <person name="Harada C."/>
            <person name="Hayashi A."/>
            <person name="Hijishita S."/>
            <person name="Honda M."/>
            <person name="Hosokawa S."/>
            <person name="Ichikawa Y."/>
            <person name="Idonuma A."/>
            <person name="Iijima M."/>
            <person name="Ikeda M."/>
            <person name="Ikeno M."/>
            <person name="Ito K."/>
            <person name="Ito S."/>
            <person name="Ito T."/>
            <person name="Ito Y."/>
            <person name="Ito Y."/>
            <person name="Iwabuchi A."/>
            <person name="Kamiya K."/>
            <person name="Karasawa W."/>
            <person name="Kurita K."/>
            <person name="Katagiri S."/>
            <person name="Kikuta A."/>
            <person name="Kobayashi H."/>
            <person name="Kobayashi N."/>
            <person name="Machita K."/>
            <person name="Maehara T."/>
            <person name="Masukawa M."/>
            <person name="Mizubayashi T."/>
            <person name="Mukai Y."/>
            <person name="Nagasaki H."/>
            <person name="Nagata Y."/>
            <person name="Naito S."/>
            <person name="Nakashima M."/>
            <person name="Nakama Y."/>
            <person name="Nakamichi Y."/>
            <person name="Nakamura M."/>
            <person name="Meguro A."/>
            <person name="Negishi M."/>
            <person name="Ohta I."/>
            <person name="Ohta T."/>
            <person name="Okamoto M."/>
            <person name="Ono N."/>
            <person name="Saji S."/>
            <person name="Sakaguchi M."/>
            <person name="Sakai K."/>
            <person name="Shibata M."/>
            <person name="Shimokawa T."/>
            <person name="Song J."/>
            <person name="Takazaki Y."/>
            <person name="Terasawa K."/>
            <person name="Tsugane M."/>
            <person name="Tsuji K."/>
            <person name="Ueda S."/>
            <person name="Waki K."/>
            <person name="Yamagata H."/>
            <person name="Yamamoto M."/>
            <person name="Yamamoto S."/>
            <person name="Yamane H."/>
            <person name="Yoshiki S."/>
            <person name="Yoshihara R."/>
            <person name="Yukawa K."/>
            <person name="Zhong H."/>
            <person name="Yano M."/>
            <person name="Yuan Q."/>
            <person name="Ouyang S."/>
            <person name="Liu J."/>
            <person name="Jones K.M."/>
            <person name="Gansberger K."/>
            <person name="Moffat K."/>
            <person name="Hill J."/>
            <person name="Bera J."/>
            <person name="Fadrosh D."/>
            <person name="Jin S."/>
            <person name="Johri S."/>
            <person name="Kim M."/>
            <person name="Overton L."/>
            <person name="Reardon M."/>
            <person name="Tsitrin T."/>
            <person name="Vuong H."/>
            <person name="Weaver B."/>
            <person name="Ciecko A."/>
            <person name="Tallon L."/>
            <person name="Jackson J."/>
            <person name="Pai G."/>
            <person name="Aken S.V."/>
            <person name="Utterback T."/>
            <person name="Reidmuller S."/>
            <person name="Feldblyum T."/>
            <person name="Hsiao J."/>
            <person name="Zismann V."/>
            <person name="Iobst S."/>
            <person name="de Vazeille A.R."/>
            <person name="Buell C.R."/>
            <person name="Ying K."/>
            <person name="Li Y."/>
            <person name="Lu T."/>
            <person name="Huang Y."/>
            <person name="Zhao Q."/>
            <person name="Feng Q."/>
            <person name="Zhang L."/>
            <person name="Zhu J."/>
            <person name="Weng Q."/>
            <person name="Mu J."/>
            <person name="Lu Y."/>
            <person name="Fan D."/>
            <person name="Liu Y."/>
            <person name="Guan J."/>
            <person name="Zhang Y."/>
            <person name="Yu S."/>
            <person name="Liu X."/>
            <person name="Zhang Y."/>
            <person name="Hong G."/>
            <person name="Han B."/>
            <person name="Choisne N."/>
            <person name="Demange N."/>
            <person name="Orjeda G."/>
            <person name="Samain S."/>
            <person name="Cattolico L."/>
            <person name="Pelletier E."/>
            <person name="Couloux A."/>
            <person name="Segurens B."/>
            <person name="Wincker P."/>
            <person name="D'Hont A."/>
            <person name="Scarpelli C."/>
            <person name="Weissenbach J."/>
            <person name="Salanoubat M."/>
            <person name="Quetier F."/>
            <person name="Yu Y."/>
            <person name="Kim H.R."/>
            <person name="Rambo T."/>
            <person name="Currie J."/>
            <person name="Collura K."/>
            <person name="Luo M."/>
            <person name="Yang T."/>
            <person name="Ammiraju J.S.S."/>
            <person name="Engler F."/>
            <person name="Soderlund C."/>
            <person name="Wing R.A."/>
            <person name="Palmer L.E."/>
            <person name="de la Bastide M."/>
            <person name="Spiegel L."/>
            <person name="Nascimento L."/>
            <person name="Zutavern T."/>
            <person name="O'Shaughnessy A."/>
            <person name="Dike S."/>
            <person name="Dedhia N."/>
            <person name="Preston R."/>
            <person name="Balija V."/>
            <person name="McCombie W.R."/>
            <person name="Chow T."/>
            <person name="Chen H."/>
            <person name="Chung M."/>
            <person name="Chen C."/>
            <person name="Shaw J."/>
            <person name="Wu H."/>
            <person name="Hsiao K."/>
            <person name="Chao Y."/>
            <person name="Chu M."/>
            <person name="Cheng C."/>
            <person name="Hour A."/>
            <person name="Lee P."/>
            <person name="Lin S."/>
            <person name="Lin Y."/>
            <person name="Liou J."/>
            <person name="Liu S."/>
            <person name="Hsing Y."/>
            <person name="Raghuvanshi S."/>
            <person name="Mohanty A."/>
            <person name="Bharti A.K."/>
            <person name="Gaur A."/>
            <person name="Gupta V."/>
            <person name="Kumar D."/>
            <person name="Ravi V."/>
            <person name="Vij S."/>
            <person name="Kapur A."/>
            <person name="Khurana P."/>
            <person name="Khurana P."/>
            <person name="Khurana J.P."/>
            <person name="Tyagi A.K."/>
            <person name="Gaikwad K."/>
            <person name="Singh A."/>
            <person name="Dalal V."/>
            <person name="Srivastava S."/>
            <person name="Dixit A."/>
            <person name="Pal A.K."/>
            <person name="Ghazi I.A."/>
            <person name="Yadav M."/>
            <person name="Pandit A."/>
            <person name="Bhargava A."/>
            <person name="Sureshbabu K."/>
            <person name="Batra K."/>
            <person name="Sharma T.R."/>
            <person name="Mohapatra T."/>
            <person name="Singh N.K."/>
            <person name="Messing J."/>
            <person name="Nelson A.B."/>
            <person name="Fuks G."/>
            <person name="Kavchok S."/>
            <person name="Keizer G."/>
            <person name="Linton E."/>
            <person name="Llaca V."/>
            <person name="Song R."/>
            <person name="Tanyolac B."/>
            <person name="Young S."/>
            <person name="Ho-Il K."/>
            <person name="Hahn J.H."/>
            <person name="Sangsakoo G."/>
            <person name="Vanavichit A."/>
            <person name="de Mattos Luiz.A.T."/>
            <person name="Zimmer P.D."/>
            <person name="Malone G."/>
            <person name="Dellagostin O."/>
            <person name="de Oliveira A.C."/>
            <person name="Bevan M."/>
            <person name="Bancroft I."/>
            <person name="Minx P."/>
            <person name="Cordum H."/>
            <person name="Wilson R."/>
            <person name="Cheng Z."/>
            <person name="Jin W."/>
            <person name="Jiang J."/>
            <person name="Leong S.A."/>
            <person name="Iwama H."/>
            <person name="Gojobori T."/>
            <person name="Itoh T."/>
            <person name="Niimura Y."/>
            <person name="Fujii Y."/>
            <person name="Habara T."/>
            <person name="Sakai H."/>
            <person name="Sato Y."/>
            <person name="Wilson G."/>
            <person name="Kumar K."/>
            <person name="McCouch S."/>
            <person name="Juretic N."/>
            <person name="Hoen D."/>
            <person name="Wright S."/>
            <person name="Bruskiewich R."/>
            <person name="Bureau T."/>
            <person name="Miyao A."/>
            <person name="Hirochika H."/>
            <person name="Nishikawa T."/>
            <person name="Kadowaki K."/>
            <person name="Sugiura M."/>
            <person name="Burr B."/>
            <person name="Sasaki T."/>
        </authorList>
    </citation>
    <scope>NUCLEOTIDE SEQUENCE [LARGE SCALE GENOMIC DNA]</scope>
    <source>
        <strain evidence="4">cv. Nipponbare</strain>
    </source>
</reference>
<dbReference type="Proteomes" id="UP000059680">
    <property type="component" value="Chromosome 1"/>
</dbReference>
<feature type="compositionally biased region" description="Pro residues" evidence="1">
    <location>
        <begin position="300"/>
        <end position="310"/>
    </location>
</feature>
<dbReference type="eggNOG" id="ENOG502RYM2">
    <property type="taxonomic scope" value="Eukaryota"/>
</dbReference>
<evidence type="ECO:0000256" key="1">
    <source>
        <dbReference type="SAM" id="MobiDB-lite"/>
    </source>
</evidence>
<feature type="region of interest" description="Disordered" evidence="1">
    <location>
        <begin position="148"/>
        <end position="188"/>
    </location>
</feature>
<feature type="domain" description="DUF4408" evidence="2">
    <location>
        <begin position="114"/>
        <end position="145"/>
    </location>
</feature>
<organism evidence="3 4">
    <name type="scientific">Oryza sativa subsp. japonica</name>
    <name type="common">Rice</name>
    <dbReference type="NCBI Taxonomy" id="39947"/>
    <lineage>
        <taxon>Eukaryota</taxon>
        <taxon>Viridiplantae</taxon>
        <taxon>Streptophyta</taxon>
        <taxon>Embryophyta</taxon>
        <taxon>Tracheophyta</taxon>
        <taxon>Spermatophyta</taxon>
        <taxon>Magnoliopsida</taxon>
        <taxon>Liliopsida</taxon>
        <taxon>Poales</taxon>
        <taxon>Poaceae</taxon>
        <taxon>BOP clade</taxon>
        <taxon>Oryzoideae</taxon>
        <taxon>Oryzeae</taxon>
        <taxon>Oryzinae</taxon>
        <taxon>Oryza</taxon>
        <taxon>Oryza sativa</taxon>
    </lineage>
</organism>
<dbReference type="AlphaFoldDB" id="A0A0P0V7C5"/>
<dbReference type="InterPro" id="IPR008480">
    <property type="entry name" value="DUF761_pln"/>
</dbReference>
<dbReference type="InterPro" id="IPR025520">
    <property type="entry name" value="DUF4408"/>
</dbReference>
<reference evidence="3 4" key="2">
    <citation type="journal article" date="2013" name="Plant Cell Physiol.">
        <title>Rice Annotation Project Database (RAP-DB): an integrative and interactive database for rice genomics.</title>
        <authorList>
            <person name="Sakai H."/>
            <person name="Lee S.S."/>
            <person name="Tanaka T."/>
            <person name="Numa H."/>
            <person name="Kim J."/>
            <person name="Kawahara Y."/>
            <person name="Wakimoto H."/>
            <person name="Yang C.C."/>
            <person name="Iwamoto M."/>
            <person name="Abe T."/>
            <person name="Yamada Y."/>
            <person name="Muto A."/>
            <person name="Inokuchi H."/>
            <person name="Ikemura T."/>
            <person name="Matsumoto T."/>
            <person name="Sasaki T."/>
            <person name="Itoh T."/>
        </authorList>
    </citation>
    <scope>NUCLEOTIDE SEQUENCE [LARGE SCALE GENOMIC DNA]</scope>
    <source>
        <strain evidence="4">cv. Nipponbare</strain>
    </source>
</reference>
<feature type="compositionally biased region" description="Basic and acidic residues" evidence="1">
    <location>
        <begin position="167"/>
        <end position="176"/>
    </location>
</feature>
<feature type="region of interest" description="Disordered" evidence="1">
    <location>
        <begin position="226"/>
        <end position="310"/>
    </location>
</feature>
<reference evidence="3 4" key="3">
    <citation type="journal article" date="2013" name="Rice">
        <title>Improvement of the Oryza sativa Nipponbare reference genome using next generation sequence and optical map data.</title>
        <authorList>
            <person name="Kawahara Y."/>
            <person name="de la Bastide M."/>
            <person name="Hamilton J.P."/>
            <person name="Kanamori H."/>
            <person name="McCombie W.R."/>
            <person name="Ouyang S."/>
            <person name="Schwartz D.C."/>
            <person name="Tanaka T."/>
            <person name="Wu J."/>
            <person name="Zhou S."/>
            <person name="Childs K.L."/>
            <person name="Davidson R.M."/>
            <person name="Lin H."/>
            <person name="Quesada-Ocampo L."/>
            <person name="Vaillancourt B."/>
            <person name="Sakai H."/>
            <person name="Lee S.S."/>
            <person name="Kim J."/>
            <person name="Numa H."/>
            <person name="Itoh T."/>
            <person name="Buell C.R."/>
            <person name="Matsumoto T."/>
        </authorList>
    </citation>
    <scope>NUCLEOTIDE SEQUENCE [LARGE SCALE GENOMIC DNA]</scope>
    <source>
        <strain evidence="4">cv. Nipponbare</strain>
    </source>
</reference>
<evidence type="ECO:0000259" key="2">
    <source>
        <dbReference type="Pfam" id="PF14364"/>
    </source>
</evidence>
<feature type="compositionally biased region" description="Low complexity" evidence="1">
    <location>
        <begin position="257"/>
        <end position="277"/>
    </location>
</feature>
<feature type="compositionally biased region" description="Low complexity" evidence="1">
    <location>
        <begin position="285"/>
        <end position="299"/>
    </location>
</feature>
<proteinExistence type="predicted"/>
<dbReference type="InParanoid" id="A0A0P0V7C5"/>
<protein>
    <submittedName>
        <fullName evidence="3">Os01g0710100 protein</fullName>
    </submittedName>
</protein>
<dbReference type="FunCoup" id="A0A0P0V7C5">
    <property type="interactions" value="480"/>
</dbReference>
<evidence type="ECO:0000313" key="4">
    <source>
        <dbReference type="Proteomes" id="UP000059680"/>
    </source>
</evidence>
<dbReference type="Pfam" id="PF05553">
    <property type="entry name" value="DUF761"/>
    <property type="match status" value="1"/>
</dbReference>
<keyword evidence="4" id="KW-1185">Reference proteome</keyword>
<dbReference type="OMA" id="QRESTHR"/>
<dbReference type="EMBL" id="AP014957">
    <property type="protein sequence ID" value="BAS73973.1"/>
    <property type="molecule type" value="Genomic_DNA"/>
</dbReference>
<dbReference type="OrthoDB" id="1931904at2759"/>
<dbReference type="STRING" id="39947.A0A0P0V7C5"/>
<gene>
    <name evidence="3" type="ordered locus">Os01g0710100</name>
    <name evidence="3" type="ORF">OSNPB_010710100</name>
</gene>